<reference evidence="1 2" key="1">
    <citation type="submission" date="2019-07" db="EMBL/GenBank/DDBJ databases">
        <title>Genomes of Cafeteria roenbergensis.</title>
        <authorList>
            <person name="Fischer M.G."/>
            <person name="Hackl T."/>
            <person name="Roman M."/>
        </authorList>
    </citation>
    <scope>NUCLEOTIDE SEQUENCE [LARGE SCALE GENOMIC DNA]</scope>
    <source>
        <strain evidence="1 2">BVI</strain>
    </source>
</reference>
<sequence length="283" mass="31947">MAGNQARCAIAYTLYVPYSKALPKMDRYLTALQARRVEAVRHFPGWDVRLYLDGRFTKGMADVIRQLGYTVVHLPPSDRSLPEWHHVSSRLRVIDDPGVDVFMMRDLDSALSPRDAISVWVWLSSGVEFHAMHDHPHHKDVLMAGMWGGRSEAARRRFAPRGIDAFLAEAAANVDHRGNDQLLLTKAVWPHIEGNTLHMDMPQTYCKYDGKLCVPFPMAPHSGQVIDGFVGEVVASKALMPRPVDVECKALAEGLDKTAVFEEADLQQQWVKDAWPRMRSFCN</sequence>
<accession>A0A5A8CCI6</accession>
<name>A0A5A8CCI6_CAFRO</name>
<dbReference type="Proteomes" id="UP000323011">
    <property type="component" value="Unassembled WGS sequence"/>
</dbReference>
<keyword evidence="2" id="KW-1185">Reference proteome</keyword>
<gene>
    <name evidence="1" type="ORF">FNF29_05897</name>
</gene>
<evidence type="ECO:0000313" key="2">
    <source>
        <dbReference type="Proteomes" id="UP000323011"/>
    </source>
</evidence>
<comment type="caution">
    <text evidence="1">The sequence shown here is derived from an EMBL/GenBank/DDBJ whole genome shotgun (WGS) entry which is preliminary data.</text>
</comment>
<dbReference type="EMBL" id="VLTN01000042">
    <property type="protein sequence ID" value="KAA0149511.1"/>
    <property type="molecule type" value="Genomic_DNA"/>
</dbReference>
<dbReference type="AlphaFoldDB" id="A0A5A8CCI6"/>
<evidence type="ECO:0000313" key="1">
    <source>
        <dbReference type="EMBL" id="KAA0149511.1"/>
    </source>
</evidence>
<organism evidence="1 2">
    <name type="scientific">Cafeteria roenbergensis</name>
    <name type="common">Marine flagellate</name>
    <dbReference type="NCBI Taxonomy" id="33653"/>
    <lineage>
        <taxon>Eukaryota</taxon>
        <taxon>Sar</taxon>
        <taxon>Stramenopiles</taxon>
        <taxon>Bigyra</taxon>
        <taxon>Opalozoa</taxon>
        <taxon>Bicosoecida</taxon>
        <taxon>Cafeteriaceae</taxon>
        <taxon>Cafeteria</taxon>
    </lineage>
</organism>
<protein>
    <submittedName>
        <fullName evidence="1">Uncharacterized protein</fullName>
    </submittedName>
</protein>
<proteinExistence type="predicted"/>